<dbReference type="AntiFam" id="ANF00057">
    <property type="entry name" value="Translation of E. coli type CRISPR repeat"/>
</dbReference>
<evidence type="ECO:0000256" key="1">
    <source>
        <dbReference type="SAM" id="MobiDB-lite"/>
    </source>
</evidence>
<feature type="region of interest" description="Disordered" evidence="1">
    <location>
        <begin position="104"/>
        <end position="146"/>
    </location>
</feature>
<evidence type="ECO:0000313" key="3">
    <source>
        <dbReference type="Proteomes" id="UP000014387"/>
    </source>
</evidence>
<gene>
    <name evidence="2" type="ORF">HMPREF9238_01229</name>
</gene>
<keyword evidence="3" id="KW-1185">Reference proteome</keyword>
<dbReference type="AntiFam" id="ANF00006">
    <property type="entry name" value="Translation of CRISPR region"/>
</dbReference>
<dbReference type="Proteomes" id="UP000014387">
    <property type="component" value="Unassembled WGS sequence"/>
</dbReference>
<comment type="caution">
    <text evidence="2">The sequence shown here is derived from an EMBL/GenBank/DDBJ whole genome shotgun (WGS) entry which is preliminary data.</text>
</comment>
<reference evidence="2 3" key="1">
    <citation type="submission" date="2013-05" db="EMBL/GenBank/DDBJ databases">
        <title>The Genome Sequence of Actinomyces europaeus ACS-120-V-COL10B.</title>
        <authorList>
            <consortium name="The Broad Institute Genomics Platform"/>
            <person name="Earl A."/>
            <person name="Ward D."/>
            <person name="Feldgarden M."/>
            <person name="Gevers D."/>
            <person name="Saerens B."/>
            <person name="Vaneechoutte M."/>
            <person name="Walker B."/>
            <person name="Young S."/>
            <person name="Zeng Q."/>
            <person name="Gargeya S."/>
            <person name="Fitzgerald M."/>
            <person name="Haas B."/>
            <person name="Abouelleil A."/>
            <person name="Allen A.W."/>
            <person name="Alvarado L."/>
            <person name="Arachchi H.M."/>
            <person name="Berlin A.M."/>
            <person name="Chapman S.B."/>
            <person name="Gainer-Dewar J."/>
            <person name="Goldberg J."/>
            <person name="Griggs A."/>
            <person name="Gujja S."/>
            <person name="Hansen M."/>
            <person name="Howarth C."/>
            <person name="Imamovic A."/>
            <person name="Ireland A."/>
            <person name="Larimer J."/>
            <person name="McCowan C."/>
            <person name="Murphy C."/>
            <person name="Pearson M."/>
            <person name="Poon T.W."/>
            <person name="Priest M."/>
            <person name="Roberts A."/>
            <person name="Saif S."/>
            <person name="Shea T."/>
            <person name="Sisk P."/>
            <person name="Sykes S."/>
            <person name="Wortman J."/>
            <person name="Nusbaum C."/>
            <person name="Birren B."/>
        </authorList>
    </citation>
    <scope>NUCLEOTIDE SEQUENCE [LARGE SCALE GENOMIC DNA]</scope>
    <source>
        <strain evidence="2 3">ACS-120-V-Col10b</strain>
    </source>
</reference>
<proteinExistence type="predicted"/>
<organism evidence="2 3">
    <name type="scientific">Gleimia europaea ACS-120-V-Col10b</name>
    <dbReference type="NCBI Taxonomy" id="883069"/>
    <lineage>
        <taxon>Bacteria</taxon>
        <taxon>Bacillati</taxon>
        <taxon>Actinomycetota</taxon>
        <taxon>Actinomycetes</taxon>
        <taxon>Actinomycetales</taxon>
        <taxon>Actinomycetaceae</taxon>
        <taxon>Gleimia</taxon>
    </lineage>
</organism>
<accession>A0A9W5RFN2</accession>
<dbReference type="AlphaFoldDB" id="A0A9W5RFN2"/>
<feature type="region of interest" description="Disordered" evidence="1">
    <location>
        <begin position="1"/>
        <end position="21"/>
    </location>
</feature>
<sequence>MRGEHPIRKMSAGLDRGSSPHARGALARWWRRFRFLGVIPACAGSTPSARTRTPTGRGHPRMRGEHVFSRCFFPCDPGSSPHARGALFLFTRWQRIRGVIPACAGSTAGGSKERQGRSGHPRMRGEHDSDKSLVCGSKGSSPHARGAPLIGVAAERGTGVIPACAGSTS</sequence>
<dbReference type="EMBL" id="AGWN01000001">
    <property type="protein sequence ID" value="EPD31455.1"/>
    <property type="molecule type" value="Genomic_DNA"/>
</dbReference>
<evidence type="ECO:0000313" key="2">
    <source>
        <dbReference type="EMBL" id="EPD31455.1"/>
    </source>
</evidence>
<name>A0A9W5RFN2_9ACTO</name>
<protein>
    <submittedName>
        <fullName evidence="2">Uncharacterized protein</fullName>
    </submittedName>
</protein>